<comment type="caution">
    <text evidence="1">The sequence shown here is derived from an EMBL/GenBank/DDBJ whole genome shotgun (WGS) entry which is preliminary data.</text>
</comment>
<accession>A0A2T9YI59</accession>
<dbReference type="AlphaFoldDB" id="A0A2T9YI59"/>
<sequence>MNTLNTITLRQSEYDFMLQSINQKCNSDKCVLDFTFGRNNNTCMYIRMKVHECHPDTVKKIMRRLTIYMRTNVDNWELVTESECKRTVFSEIAGCNKQNGYLHVDLNI</sequence>
<dbReference type="Proteomes" id="UP000245699">
    <property type="component" value="Unassembled WGS sequence"/>
</dbReference>
<gene>
    <name evidence="1" type="ORF">BB559_003899</name>
</gene>
<dbReference type="EMBL" id="MBFT01000389">
    <property type="protein sequence ID" value="PVU91995.1"/>
    <property type="molecule type" value="Genomic_DNA"/>
</dbReference>
<name>A0A2T9YI59_9FUNG</name>
<organism evidence="1 2">
    <name type="scientific">Furculomyces boomerangus</name>
    <dbReference type="NCBI Taxonomy" id="61424"/>
    <lineage>
        <taxon>Eukaryota</taxon>
        <taxon>Fungi</taxon>
        <taxon>Fungi incertae sedis</taxon>
        <taxon>Zoopagomycota</taxon>
        <taxon>Kickxellomycotina</taxon>
        <taxon>Harpellomycetes</taxon>
        <taxon>Harpellales</taxon>
        <taxon>Harpellaceae</taxon>
        <taxon>Furculomyces</taxon>
    </lineage>
</organism>
<evidence type="ECO:0000313" key="2">
    <source>
        <dbReference type="Proteomes" id="UP000245699"/>
    </source>
</evidence>
<keyword evidence="2" id="KW-1185">Reference proteome</keyword>
<evidence type="ECO:0000313" key="1">
    <source>
        <dbReference type="EMBL" id="PVU91995.1"/>
    </source>
</evidence>
<reference evidence="1 2" key="1">
    <citation type="journal article" date="2018" name="MBio">
        <title>Comparative Genomics Reveals the Core Gene Toolbox for the Fungus-Insect Symbiosis.</title>
        <authorList>
            <person name="Wang Y."/>
            <person name="Stata M."/>
            <person name="Wang W."/>
            <person name="Stajich J.E."/>
            <person name="White M.M."/>
            <person name="Moncalvo J.M."/>
        </authorList>
    </citation>
    <scope>NUCLEOTIDE SEQUENCE [LARGE SCALE GENOMIC DNA]</scope>
    <source>
        <strain evidence="1 2">AUS-77-4</strain>
    </source>
</reference>
<proteinExistence type="predicted"/>
<protein>
    <submittedName>
        <fullName evidence="1">Uncharacterized protein</fullName>
    </submittedName>
</protein>